<accession>A0A0R3UHB6</accession>
<dbReference type="PANTHER" id="PTHR45789:SF2">
    <property type="entry name" value="FI18025P1"/>
    <property type="match status" value="1"/>
</dbReference>
<dbReference type="InterPro" id="IPR009071">
    <property type="entry name" value="HMG_box_dom"/>
</dbReference>
<evidence type="ECO:0000256" key="1">
    <source>
        <dbReference type="ARBA" id="ARBA00023125"/>
    </source>
</evidence>
<keyword evidence="2 3" id="KW-0539">Nucleus</keyword>
<dbReference type="PROSITE" id="PS50118">
    <property type="entry name" value="HMG_BOX_2"/>
    <property type="match status" value="1"/>
</dbReference>
<dbReference type="SMART" id="SM00398">
    <property type="entry name" value="HMG"/>
    <property type="match status" value="1"/>
</dbReference>
<gene>
    <name evidence="6" type="ORF">MCOS_LOCUS6709</name>
</gene>
<reference evidence="8" key="2">
    <citation type="submission" date="2019-11" db="UniProtKB">
        <authorList>
            <consortium name="WormBaseParasite"/>
        </authorList>
    </citation>
    <scope>IDENTIFICATION</scope>
</reference>
<dbReference type="InterPro" id="IPR051356">
    <property type="entry name" value="SOX/SOX-like_TF"/>
</dbReference>
<feature type="domain" description="HMG box" evidence="5">
    <location>
        <begin position="76"/>
        <end position="144"/>
    </location>
</feature>
<evidence type="ECO:0000313" key="7">
    <source>
        <dbReference type="Proteomes" id="UP000267029"/>
    </source>
</evidence>
<dbReference type="GO" id="GO:0005634">
    <property type="term" value="C:nucleus"/>
    <property type="evidence" value="ECO:0007669"/>
    <property type="project" value="UniProtKB-UniRule"/>
</dbReference>
<evidence type="ECO:0000313" key="6">
    <source>
        <dbReference type="EMBL" id="VDD80706.1"/>
    </source>
</evidence>
<dbReference type="AlphaFoldDB" id="A0A0R3UHB6"/>
<evidence type="ECO:0000256" key="4">
    <source>
        <dbReference type="SAM" id="MobiDB-lite"/>
    </source>
</evidence>
<proteinExistence type="predicted"/>
<dbReference type="OrthoDB" id="6247875at2759"/>
<dbReference type="SUPFAM" id="SSF47095">
    <property type="entry name" value="HMG-box"/>
    <property type="match status" value="1"/>
</dbReference>
<protein>
    <submittedName>
        <fullName evidence="8">HMG box domain-containing protein</fullName>
    </submittedName>
</protein>
<dbReference type="InterPro" id="IPR036910">
    <property type="entry name" value="HMG_box_dom_sf"/>
</dbReference>
<keyword evidence="7" id="KW-1185">Reference proteome</keyword>
<feature type="region of interest" description="Disordered" evidence="4">
    <location>
        <begin position="282"/>
        <end position="315"/>
    </location>
</feature>
<organism evidence="8">
    <name type="scientific">Mesocestoides corti</name>
    <name type="common">Flatworm</name>
    <dbReference type="NCBI Taxonomy" id="53468"/>
    <lineage>
        <taxon>Eukaryota</taxon>
        <taxon>Metazoa</taxon>
        <taxon>Spiralia</taxon>
        <taxon>Lophotrochozoa</taxon>
        <taxon>Platyhelminthes</taxon>
        <taxon>Cestoda</taxon>
        <taxon>Eucestoda</taxon>
        <taxon>Cyclophyllidea</taxon>
        <taxon>Mesocestoididae</taxon>
        <taxon>Mesocestoides</taxon>
    </lineage>
</organism>
<evidence type="ECO:0000259" key="5">
    <source>
        <dbReference type="PROSITE" id="PS50118"/>
    </source>
</evidence>
<evidence type="ECO:0000256" key="2">
    <source>
        <dbReference type="ARBA" id="ARBA00023242"/>
    </source>
</evidence>
<dbReference type="Proteomes" id="UP000267029">
    <property type="component" value="Unassembled WGS sequence"/>
</dbReference>
<dbReference type="STRING" id="53468.A0A0R3UHB6"/>
<dbReference type="Pfam" id="PF00505">
    <property type="entry name" value="HMG_box"/>
    <property type="match status" value="1"/>
</dbReference>
<dbReference type="PANTHER" id="PTHR45789">
    <property type="entry name" value="FI18025P1"/>
    <property type="match status" value="1"/>
</dbReference>
<evidence type="ECO:0000256" key="3">
    <source>
        <dbReference type="PROSITE-ProRule" id="PRU00267"/>
    </source>
</evidence>
<reference evidence="6 7" key="1">
    <citation type="submission" date="2018-10" db="EMBL/GenBank/DDBJ databases">
        <authorList>
            <consortium name="Pathogen Informatics"/>
        </authorList>
    </citation>
    <scope>NUCLEOTIDE SEQUENCE [LARGE SCALE GENOMIC DNA]</scope>
</reference>
<dbReference type="GO" id="GO:0000978">
    <property type="term" value="F:RNA polymerase II cis-regulatory region sequence-specific DNA binding"/>
    <property type="evidence" value="ECO:0007669"/>
    <property type="project" value="TreeGrafter"/>
</dbReference>
<evidence type="ECO:0000313" key="8">
    <source>
        <dbReference type="WBParaSite" id="MCU_002410-RA"/>
    </source>
</evidence>
<feature type="compositionally biased region" description="Pro residues" evidence="4">
    <location>
        <begin position="305"/>
        <end position="315"/>
    </location>
</feature>
<keyword evidence="1 3" id="KW-0238">DNA-binding</keyword>
<feature type="compositionally biased region" description="Pro residues" evidence="4">
    <location>
        <begin position="217"/>
        <end position="226"/>
    </location>
</feature>
<feature type="region of interest" description="Disordered" evidence="4">
    <location>
        <begin position="149"/>
        <end position="169"/>
    </location>
</feature>
<name>A0A0R3UHB6_MESCO</name>
<feature type="region of interest" description="Disordered" evidence="4">
    <location>
        <begin position="203"/>
        <end position="231"/>
    </location>
</feature>
<feature type="compositionally biased region" description="Low complexity" evidence="4">
    <location>
        <begin position="154"/>
        <end position="169"/>
    </location>
</feature>
<dbReference type="WBParaSite" id="MCU_002410-RA">
    <property type="protein sequence ID" value="MCU_002410-RA"/>
    <property type="gene ID" value="MCU_002410"/>
</dbReference>
<dbReference type="Gene3D" id="1.10.30.10">
    <property type="entry name" value="High mobility group box domain"/>
    <property type="match status" value="1"/>
</dbReference>
<dbReference type="GO" id="GO:0000981">
    <property type="term" value="F:DNA-binding transcription factor activity, RNA polymerase II-specific"/>
    <property type="evidence" value="ECO:0007669"/>
    <property type="project" value="TreeGrafter"/>
</dbReference>
<sequence>MDVVKESHPFLYMTECTECHTAKRDGVESFIIHLAKEHSIPTEWPSDRAARLTGAEAKKPYTTVAATRKKRRKLTTPRPLNSFMIFAQHIRRNVLAIFEAASSSNVSRLLGEAWNSISKEVRAAYDEEAARLSKIHNIEFPTYKYQPKPRQWQPSSVTATTPAAPATVDDSCPAHVQPAPTPTSTVSWLPATTVLTVSIPSATTSVKRPSSPVAVKPEPPTTPPSFPQLLAPASVLPASPLRPKILIRDIRPSSAQSRTSRLAPNLTNIAPTTLMPPIPPLGTAIKPEPFNGPEHNTNNHTSPCPSSPSPPPRTPSPIMQFTSMQEGLVAETNIQLQPKPPIDISVQQKIASELAVLQKLINQSATTSQQTQQQQTQTTPKPCILLTPIQSDIGQQAIISCGQSSTLPTLLTCGNTIYVALTVMQAPLQSAAVATGSGLRVPATQEHAGLEVERPGNSGGVLETNLVDLLRSLDTSQIHSTGDSRLAELLKAAAATTGK</sequence>
<feature type="DNA-binding region" description="HMG box" evidence="3">
    <location>
        <begin position="76"/>
        <end position="144"/>
    </location>
</feature>
<dbReference type="EMBL" id="UXSR01005285">
    <property type="protein sequence ID" value="VDD80706.1"/>
    <property type="molecule type" value="Genomic_DNA"/>
</dbReference>